<sequence length="113" mass="12206">MPRSRGPDPLPPATGFLNPFTSTLGPGSLCFDSRIPTFQPLYPQPPDPRFPSPDPPDPHSSNHSHESPVAEERLVAPSSILKASSGQWNLSHNQSNTDGSASLFPVEGLMRLH</sequence>
<feature type="compositionally biased region" description="Polar residues" evidence="1">
    <location>
        <begin position="81"/>
        <end position="100"/>
    </location>
</feature>
<gene>
    <name evidence="2" type="ORF">J1605_003944</name>
</gene>
<evidence type="ECO:0000313" key="3">
    <source>
        <dbReference type="Proteomes" id="UP001159641"/>
    </source>
</evidence>
<evidence type="ECO:0000256" key="1">
    <source>
        <dbReference type="SAM" id="MobiDB-lite"/>
    </source>
</evidence>
<name>A0AB34HMQ9_ESCRO</name>
<feature type="compositionally biased region" description="Basic and acidic residues" evidence="1">
    <location>
        <begin position="63"/>
        <end position="74"/>
    </location>
</feature>
<feature type="compositionally biased region" description="Pro residues" evidence="1">
    <location>
        <begin position="42"/>
        <end position="55"/>
    </location>
</feature>
<reference evidence="2 3" key="1">
    <citation type="submission" date="2022-11" db="EMBL/GenBank/DDBJ databases">
        <title>Whole genome sequence of Eschrichtius robustus ER-17-0199.</title>
        <authorList>
            <person name="Bruniche-Olsen A."/>
            <person name="Black A.N."/>
            <person name="Fields C.J."/>
            <person name="Walden K."/>
            <person name="Dewoody J.A."/>
        </authorList>
    </citation>
    <scope>NUCLEOTIDE SEQUENCE [LARGE SCALE GENOMIC DNA]</scope>
    <source>
        <strain evidence="2">ER-17-0199</strain>
        <tissue evidence="2">Blubber</tissue>
    </source>
</reference>
<feature type="region of interest" description="Disordered" evidence="1">
    <location>
        <begin position="1"/>
        <end position="21"/>
    </location>
</feature>
<dbReference type="EMBL" id="JAIQCJ010001054">
    <property type="protein sequence ID" value="KAJ8792976.1"/>
    <property type="molecule type" value="Genomic_DNA"/>
</dbReference>
<dbReference type="AlphaFoldDB" id="A0AB34HMQ9"/>
<dbReference type="Proteomes" id="UP001159641">
    <property type="component" value="Unassembled WGS sequence"/>
</dbReference>
<proteinExistence type="predicted"/>
<accession>A0AB34HMQ9</accession>
<keyword evidence="3" id="KW-1185">Reference proteome</keyword>
<protein>
    <submittedName>
        <fullName evidence="2">Uncharacterized protein</fullName>
    </submittedName>
</protein>
<comment type="caution">
    <text evidence="2">The sequence shown here is derived from an EMBL/GenBank/DDBJ whole genome shotgun (WGS) entry which is preliminary data.</text>
</comment>
<evidence type="ECO:0000313" key="2">
    <source>
        <dbReference type="EMBL" id="KAJ8792976.1"/>
    </source>
</evidence>
<feature type="region of interest" description="Disordered" evidence="1">
    <location>
        <begin position="35"/>
        <end position="113"/>
    </location>
</feature>
<organism evidence="2 3">
    <name type="scientific">Eschrichtius robustus</name>
    <name type="common">California gray whale</name>
    <name type="synonym">Eschrichtius gibbosus</name>
    <dbReference type="NCBI Taxonomy" id="9764"/>
    <lineage>
        <taxon>Eukaryota</taxon>
        <taxon>Metazoa</taxon>
        <taxon>Chordata</taxon>
        <taxon>Craniata</taxon>
        <taxon>Vertebrata</taxon>
        <taxon>Euteleostomi</taxon>
        <taxon>Mammalia</taxon>
        <taxon>Eutheria</taxon>
        <taxon>Laurasiatheria</taxon>
        <taxon>Artiodactyla</taxon>
        <taxon>Whippomorpha</taxon>
        <taxon>Cetacea</taxon>
        <taxon>Mysticeti</taxon>
        <taxon>Eschrichtiidae</taxon>
        <taxon>Eschrichtius</taxon>
    </lineage>
</organism>